<evidence type="ECO:0000313" key="4">
    <source>
        <dbReference type="Proteomes" id="UP000551616"/>
    </source>
</evidence>
<keyword evidence="4" id="KW-1185">Reference proteome</keyword>
<gene>
    <name evidence="3" type="ORF">HOV93_04980</name>
</gene>
<comment type="caution">
    <text evidence="3">The sequence shown here is derived from an EMBL/GenBank/DDBJ whole genome shotgun (WGS) entry which is preliminary data.</text>
</comment>
<organism evidence="3 4">
    <name type="scientific">Bremerella alba</name>
    <dbReference type="NCBI Taxonomy" id="980252"/>
    <lineage>
        <taxon>Bacteria</taxon>
        <taxon>Pseudomonadati</taxon>
        <taxon>Planctomycetota</taxon>
        <taxon>Planctomycetia</taxon>
        <taxon>Pirellulales</taxon>
        <taxon>Pirellulaceae</taxon>
        <taxon>Bremerella</taxon>
    </lineage>
</organism>
<protein>
    <recommendedName>
        <fullName evidence="2">N-sulphoglucosamine sulphohydrolase C-terminal domain-containing protein</fullName>
    </recommendedName>
</protein>
<dbReference type="SUPFAM" id="SSF53649">
    <property type="entry name" value="Alkaline phosphatase-like"/>
    <property type="match status" value="1"/>
</dbReference>
<name>A0A7V8V2C3_9BACT</name>
<dbReference type="InterPro" id="IPR017850">
    <property type="entry name" value="Alkaline_phosphatase_core_sf"/>
</dbReference>
<sequence>MELYDLKQDPDQMNNVANHPKYEQVQAELIARLMQELKASGDPRLVDDGKFFETPPMAGPLPGGGPKPNRKR</sequence>
<dbReference type="Pfam" id="PF16347">
    <property type="entry name" value="SGSH_C"/>
    <property type="match status" value="1"/>
</dbReference>
<dbReference type="Gene3D" id="3.40.720.10">
    <property type="entry name" value="Alkaline Phosphatase, subunit A"/>
    <property type="match status" value="1"/>
</dbReference>
<feature type="region of interest" description="Disordered" evidence="1">
    <location>
        <begin position="44"/>
        <end position="72"/>
    </location>
</feature>
<evidence type="ECO:0000259" key="2">
    <source>
        <dbReference type="Pfam" id="PF16347"/>
    </source>
</evidence>
<evidence type="ECO:0000313" key="3">
    <source>
        <dbReference type="EMBL" id="MBA2113349.1"/>
    </source>
</evidence>
<proteinExistence type="predicted"/>
<dbReference type="Proteomes" id="UP000551616">
    <property type="component" value="Unassembled WGS sequence"/>
</dbReference>
<evidence type="ECO:0000256" key="1">
    <source>
        <dbReference type="SAM" id="MobiDB-lite"/>
    </source>
</evidence>
<dbReference type="AlphaFoldDB" id="A0A7V8V2C3"/>
<accession>A0A7V8V2C3</accession>
<feature type="domain" description="N-sulphoglucosamine sulphohydrolase C-terminal" evidence="2">
    <location>
        <begin position="2"/>
        <end position="36"/>
    </location>
</feature>
<dbReference type="EMBL" id="JABRWO010000001">
    <property type="protein sequence ID" value="MBA2113349.1"/>
    <property type="molecule type" value="Genomic_DNA"/>
</dbReference>
<dbReference type="RefSeq" id="WP_235989693.1">
    <property type="nucleotide sequence ID" value="NZ_JABRWO010000001.1"/>
</dbReference>
<dbReference type="InterPro" id="IPR032506">
    <property type="entry name" value="SGSH_C"/>
</dbReference>
<reference evidence="3 4" key="1">
    <citation type="submission" date="2020-05" db="EMBL/GenBank/DDBJ databases">
        <title>Bremerella alba sp. nov., a novel planctomycete isolated from the surface of the macroalga Fucus spiralis.</title>
        <authorList>
            <person name="Godinho O."/>
            <person name="Botelho R."/>
            <person name="Albuquerque L."/>
            <person name="Wiegand S."/>
            <person name="Da Costa M.S."/>
            <person name="Lobo-Da-Cunha A."/>
            <person name="Jogler C."/>
            <person name="Lage O.M."/>
        </authorList>
    </citation>
    <scope>NUCLEOTIDE SEQUENCE [LARGE SCALE GENOMIC DNA]</scope>
    <source>
        <strain evidence="3 4">FF15</strain>
    </source>
</reference>